<dbReference type="PATRIC" id="fig|1217721.7.peg.23"/>
<evidence type="ECO:0000256" key="1">
    <source>
        <dbReference type="SAM" id="Phobius"/>
    </source>
</evidence>
<sequence>MPAPDNARRGHVVLRVLLIAVALGVLVASAVMWWWVRQADDGGLATGQATTSAGMEASSS</sequence>
<keyword evidence="1" id="KW-0812">Transmembrane</keyword>
<dbReference type="KEGG" id="dja:HY57_00110"/>
<proteinExistence type="predicted"/>
<dbReference type="RefSeq" id="WP_019465050.1">
    <property type="nucleotide sequence ID" value="NZ_ALOY01000146.1"/>
</dbReference>
<evidence type="ECO:0000313" key="3">
    <source>
        <dbReference type="Proteomes" id="UP000027987"/>
    </source>
</evidence>
<organism evidence="2 3">
    <name type="scientific">Dyella japonica A8</name>
    <dbReference type="NCBI Taxonomy" id="1217721"/>
    <lineage>
        <taxon>Bacteria</taxon>
        <taxon>Pseudomonadati</taxon>
        <taxon>Pseudomonadota</taxon>
        <taxon>Gammaproteobacteria</taxon>
        <taxon>Lysobacterales</taxon>
        <taxon>Rhodanobacteraceae</taxon>
        <taxon>Dyella</taxon>
    </lineage>
</organism>
<evidence type="ECO:0000313" key="2">
    <source>
        <dbReference type="EMBL" id="AIF45776.1"/>
    </source>
</evidence>
<feature type="transmembrane region" description="Helical" evidence="1">
    <location>
        <begin position="12"/>
        <end position="36"/>
    </location>
</feature>
<gene>
    <name evidence="2" type="ORF">HY57_00110</name>
</gene>
<dbReference type="EMBL" id="CP008884">
    <property type="protein sequence ID" value="AIF45776.1"/>
    <property type="molecule type" value="Genomic_DNA"/>
</dbReference>
<keyword evidence="1" id="KW-1133">Transmembrane helix</keyword>
<keyword evidence="3" id="KW-1185">Reference proteome</keyword>
<dbReference type="AlphaFoldDB" id="A0A075JUI4"/>
<dbReference type="Proteomes" id="UP000027987">
    <property type="component" value="Chromosome"/>
</dbReference>
<reference evidence="2 3" key="1">
    <citation type="submission" date="2014-07" db="EMBL/GenBank/DDBJ databases">
        <title>Complete Genome Sequence of Dyella japonica Strain A8 Isolated from Malaysian Tropical Soil.</title>
        <authorList>
            <person name="Hui R.K.H."/>
            <person name="Chen J.-W."/>
            <person name="Chan K.-G."/>
            <person name="Leung F.C.C."/>
        </authorList>
    </citation>
    <scope>NUCLEOTIDE SEQUENCE [LARGE SCALE GENOMIC DNA]</scope>
    <source>
        <strain evidence="2 3">A8</strain>
    </source>
</reference>
<name>A0A075JUI4_9GAMM</name>
<dbReference type="HOGENOM" id="CLU_2933993_0_0_6"/>
<protein>
    <submittedName>
        <fullName evidence="2">Uncharacterized protein</fullName>
    </submittedName>
</protein>
<accession>A0A075JUI4</accession>
<keyword evidence="1" id="KW-0472">Membrane</keyword>